<comment type="caution">
    <text evidence="2">The sequence shown here is derived from an EMBL/GenBank/DDBJ whole genome shotgun (WGS) entry which is preliminary data.</text>
</comment>
<feature type="transmembrane region" description="Helical" evidence="1">
    <location>
        <begin position="15"/>
        <end position="35"/>
    </location>
</feature>
<organism evidence="2 3">
    <name type="scientific">Candidatus Dechloromonas phosphorivorans</name>
    <dbReference type="NCBI Taxonomy" id="2899244"/>
    <lineage>
        <taxon>Bacteria</taxon>
        <taxon>Pseudomonadati</taxon>
        <taxon>Pseudomonadota</taxon>
        <taxon>Betaproteobacteria</taxon>
        <taxon>Rhodocyclales</taxon>
        <taxon>Azonexaceae</taxon>
        <taxon>Dechloromonas</taxon>
    </lineage>
</organism>
<gene>
    <name evidence="2" type="ORF">IPJ38_19035</name>
</gene>
<feature type="transmembrane region" description="Helical" evidence="1">
    <location>
        <begin position="89"/>
        <end position="112"/>
    </location>
</feature>
<evidence type="ECO:0000313" key="3">
    <source>
        <dbReference type="Proteomes" id="UP000739411"/>
    </source>
</evidence>
<dbReference type="PANTHER" id="PTHR15887:SF1">
    <property type="entry name" value="TRANSMEMBRANE PROTEIN 69"/>
    <property type="match status" value="1"/>
</dbReference>
<proteinExistence type="predicted"/>
<feature type="transmembrane region" description="Helical" evidence="1">
    <location>
        <begin position="47"/>
        <end position="69"/>
    </location>
</feature>
<protein>
    <submittedName>
        <fullName evidence="2">DUF3429 domain-containing protein</fullName>
    </submittedName>
</protein>
<sequence length="160" mass="17861">MTTAPATLHRPPNTVAWLGYGGLLPFLFLMPASLIDQQHCRVWSDALYSYGAIIVSFIGALHWGFAIAMRELGDKQRSVLYIWSVIPALMAWPALMVSPILAGPLLVIAFIAHYVQDHRLSSQVKLPDWYLPLRFRLTSVACICLITGIYPSIKDFMATT</sequence>
<dbReference type="AlphaFoldDB" id="A0A935JZV7"/>
<keyword evidence="1" id="KW-0472">Membrane</keyword>
<dbReference type="Proteomes" id="UP000739411">
    <property type="component" value="Unassembled WGS sequence"/>
</dbReference>
<dbReference type="EMBL" id="JADJMS010000047">
    <property type="protein sequence ID" value="MBK7416873.1"/>
    <property type="molecule type" value="Genomic_DNA"/>
</dbReference>
<reference evidence="2 3" key="1">
    <citation type="submission" date="2020-10" db="EMBL/GenBank/DDBJ databases">
        <title>Connecting structure to function with the recovery of over 1000 high-quality activated sludge metagenome-assembled genomes encoding full-length rRNA genes using long-read sequencing.</title>
        <authorList>
            <person name="Singleton C.M."/>
            <person name="Petriglieri F."/>
            <person name="Kristensen J.M."/>
            <person name="Kirkegaard R.H."/>
            <person name="Michaelsen T.Y."/>
            <person name="Andersen M.H."/>
            <person name="Karst S.M."/>
            <person name="Dueholm M.S."/>
            <person name="Nielsen P.H."/>
            <person name="Albertsen M."/>
        </authorList>
    </citation>
    <scope>NUCLEOTIDE SEQUENCE [LARGE SCALE GENOMIC DNA]</scope>
    <source>
        <strain evidence="2">EsbW_18-Q3-R4-48_BATAC.463</strain>
    </source>
</reference>
<keyword evidence="1" id="KW-0812">Transmembrane</keyword>
<feature type="transmembrane region" description="Helical" evidence="1">
    <location>
        <begin position="133"/>
        <end position="153"/>
    </location>
</feature>
<evidence type="ECO:0000256" key="1">
    <source>
        <dbReference type="SAM" id="Phobius"/>
    </source>
</evidence>
<dbReference type="PANTHER" id="PTHR15887">
    <property type="entry name" value="TRANSMEMBRANE PROTEIN 69"/>
    <property type="match status" value="1"/>
</dbReference>
<dbReference type="InterPro" id="IPR021836">
    <property type="entry name" value="DUF3429"/>
</dbReference>
<accession>A0A935JZV7</accession>
<name>A0A935JZV7_9RHOO</name>
<dbReference type="Pfam" id="PF11911">
    <property type="entry name" value="DUF3429"/>
    <property type="match status" value="1"/>
</dbReference>
<keyword evidence="1" id="KW-1133">Transmembrane helix</keyword>
<evidence type="ECO:0000313" key="2">
    <source>
        <dbReference type="EMBL" id="MBK7416873.1"/>
    </source>
</evidence>